<dbReference type="CDD" id="cd03089">
    <property type="entry name" value="PMM_PGM"/>
    <property type="match status" value="1"/>
</dbReference>
<keyword evidence="5" id="KW-0460">Magnesium</keyword>
<dbReference type="Pfam" id="PF02879">
    <property type="entry name" value="PGM_PMM_II"/>
    <property type="match status" value="1"/>
</dbReference>
<evidence type="ECO:0000313" key="12">
    <source>
        <dbReference type="Proteomes" id="UP000217289"/>
    </source>
</evidence>
<dbReference type="GO" id="GO:0005975">
    <property type="term" value="P:carbohydrate metabolic process"/>
    <property type="evidence" value="ECO:0007669"/>
    <property type="project" value="InterPro"/>
</dbReference>
<sequence length="456" mass="50568">MNAHIFREYDIRGLVDKDLTPEVVELLGQGLGTVVRRKGGRTVVVGRDCRESSTVFRDALCKGLTSTGLDVFDVGVVPTPLTYFAANTLPVDGLAMITGSHNPPEYNGFKIGAGKTTFHGPEIQELRRLIEARDFERAERPGEVSPFDIITPYNHFIRQTVKVGREGMKIVIDAGNGTGGAIAVPLFEAMGFEVVPLFCDMDARFPNHHPDPTVVENLQDLIAAVKREKAEVGIAYDGDSDRIGVVDDQGNILWGDQLMILFSRYVLKASPGAAIVGEVKCSYTLYDDIAKHGGKAVMWKAGHSLIKAKMKEEHAELAGEMSGHIFFKNRYFGFDDAVYSSARLLEILTHEKQTLSELLSDVPRTYATPELRVDTKEEKKFEIVKRATEWLRQAGHSLVDVDGVRVTFPDGWGLIRASNTQPILVLRFEARTPERLEEIRQLIEGTVAKMQREVGA</sequence>
<gene>
    <name evidence="11" type="ORF">MEBOL_002226</name>
</gene>
<feature type="domain" description="Alpha-D-phosphohexomutase C-terminal" evidence="7">
    <location>
        <begin position="371"/>
        <end position="442"/>
    </location>
</feature>
<evidence type="ECO:0000256" key="4">
    <source>
        <dbReference type="ARBA" id="ARBA00022723"/>
    </source>
</evidence>
<keyword evidence="6" id="KW-0413">Isomerase</keyword>
<evidence type="ECO:0000259" key="7">
    <source>
        <dbReference type="Pfam" id="PF00408"/>
    </source>
</evidence>
<dbReference type="InterPro" id="IPR016055">
    <property type="entry name" value="A-D-PHexomutase_a/b/a-I/II/III"/>
</dbReference>
<evidence type="ECO:0000313" key="11">
    <source>
        <dbReference type="EMBL" id="ATB28777.1"/>
    </source>
</evidence>
<dbReference type="RefSeq" id="WP_095977426.1">
    <property type="nucleotide sequence ID" value="NZ_CP022163.1"/>
</dbReference>
<dbReference type="EMBL" id="CP022163">
    <property type="protein sequence ID" value="ATB28777.1"/>
    <property type="molecule type" value="Genomic_DNA"/>
</dbReference>
<evidence type="ECO:0000256" key="2">
    <source>
        <dbReference type="ARBA" id="ARBA00010231"/>
    </source>
</evidence>
<accession>A0A250ICB1</accession>
<proteinExistence type="inferred from homology"/>
<dbReference type="Gene3D" id="3.30.310.50">
    <property type="entry name" value="Alpha-D-phosphohexomutase, C-terminal domain"/>
    <property type="match status" value="1"/>
</dbReference>
<dbReference type="InterPro" id="IPR005845">
    <property type="entry name" value="A-D-PHexomutase_a/b/a-II"/>
</dbReference>
<dbReference type="OrthoDB" id="9806956at2"/>
<protein>
    <submittedName>
        <fullName evidence="11">Phosphomannomutase</fullName>
    </submittedName>
</protein>
<evidence type="ECO:0000259" key="9">
    <source>
        <dbReference type="Pfam" id="PF02879"/>
    </source>
</evidence>
<organism evidence="11 12">
    <name type="scientific">Melittangium boletus DSM 14713</name>
    <dbReference type="NCBI Taxonomy" id="1294270"/>
    <lineage>
        <taxon>Bacteria</taxon>
        <taxon>Pseudomonadati</taxon>
        <taxon>Myxococcota</taxon>
        <taxon>Myxococcia</taxon>
        <taxon>Myxococcales</taxon>
        <taxon>Cystobacterineae</taxon>
        <taxon>Archangiaceae</taxon>
        <taxon>Melittangium</taxon>
    </lineage>
</organism>
<keyword evidence="4" id="KW-0479">Metal-binding</keyword>
<keyword evidence="12" id="KW-1185">Reference proteome</keyword>
<feature type="domain" description="Alpha-D-phosphohexomutase alpha/beta/alpha" evidence="10">
    <location>
        <begin position="254"/>
        <end position="366"/>
    </location>
</feature>
<dbReference type="GO" id="GO:0046872">
    <property type="term" value="F:metal ion binding"/>
    <property type="evidence" value="ECO:0007669"/>
    <property type="project" value="UniProtKB-KW"/>
</dbReference>
<evidence type="ECO:0000259" key="10">
    <source>
        <dbReference type="Pfam" id="PF02880"/>
    </source>
</evidence>
<dbReference type="PANTHER" id="PTHR43771:SF2">
    <property type="entry name" value="PHOSPHOMANNOMUTASE_PHOSPHOGLUCOMUTASE"/>
    <property type="match status" value="1"/>
</dbReference>
<comment type="similarity">
    <text evidence="2">Belongs to the phosphohexose mutase family.</text>
</comment>
<dbReference type="InterPro" id="IPR005844">
    <property type="entry name" value="A-D-PHexomutase_a/b/a-I"/>
</dbReference>
<dbReference type="KEGG" id="mbd:MEBOL_002226"/>
<dbReference type="PRINTS" id="PR00509">
    <property type="entry name" value="PGMPMM"/>
</dbReference>
<reference evidence="11 12" key="1">
    <citation type="submission" date="2017-06" db="EMBL/GenBank/DDBJ databases">
        <authorList>
            <person name="Kim H.J."/>
            <person name="Triplett B.A."/>
        </authorList>
    </citation>
    <scope>NUCLEOTIDE SEQUENCE [LARGE SCALE GENOMIC DNA]</scope>
    <source>
        <strain evidence="11 12">DSM 14713</strain>
    </source>
</reference>
<comment type="cofactor">
    <cofactor evidence="1">
        <name>Mg(2+)</name>
        <dbReference type="ChEBI" id="CHEBI:18420"/>
    </cofactor>
</comment>
<dbReference type="AlphaFoldDB" id="A0A250ICB1"/>
<dbReference type="Proteomes" id="UP000217289">
    <property type="component" value="Chromosome"/>
</dbReference>
<dbReference type="InterPro" id="IPR036900">
    <property type="entry name" value="A-D-PHexomutase_C_sf"/>
</dbReference>
<dbReference type="InterPro" id="IPR005843">
    <property type="entry name" value="A-D-PHexomutase_C"/>
</dbReference>
<keyword evidence="3" id="KW-0597">Phosphoprotein</keyword>
<dbReference type="Pfam" id="PF02878">
    <property type="entry name" value="PGM_PMM_I"/>
    <property type="match status" value="1"/>
</dbReference>
<evidence type="ECO:0000256" key="1">
    <source>
        <dbReference type="ARBA" id="ARBA00001946"/>
    </source>
</evidence>
<evidence type="ECO:0000256" key="6">
    <source>
        <dbReference type="ARBA" id="ARBA00023235"/>
    </source>
</evidence>
<name>A0A250ICB1_9BACT</name>
<dbReference type="Pfam" id="PF00408">
    <property type="entry name" value="PGM_PMM_IV"/>
    <property type="match status" value="1"/>
</dbReference>
<feature type="domain" description="Alpha-D-phosphohexomutase alpha/beta/alpha" evidence="9">
    <location>
        <begin position="153"/>
        <end position="250"/>
    </location>
</feature>
<dbReference type="SUPFAM" id="SSF53738">
    <property type="entry name" value="Phosphoglucomutase, first 3 domains"/>
    <property type="match status" value="3"/>
</dbReference>
<dbReference type="PANTHER" id="PTHR43771">
    <property type="entry name" value="PHOSPHOMANNOMUTASE"/>
    <property type="match status" value="1"/>
</dbReference>
<evidence type="ECO:0000259" key="8">
    <source>
        <dbReference type="Pfam" id="PF02878"/>
    </source>
</evidence>
<dbReference type="Gene3D" id="3.40.120.10">
    <property type="entry name" value="Alpha-D-Glucose-1,6-Bisphosphate, subunit A, domain 3"/>
    <property type="match status" value="3"/>
</dbReference>
<dbReference type="InterPro" id="IPR005841">
    <property type="entry name" value="Alpha-D-phosphohexomutase_SF"/>
</dbReference>
<dbReference type="SUPFAM" id="SSF55957">
    <property type="entry name" value="Phosphoglucomutase, C-terminal domain"/>
    <property type="match status" value="1"/>
</dbReference>
<dbReference type="GO" id="GO:0016868">
    <property type="term" value="F:intramolecular phosphotransferase activity"/>
    <property type="evidence" value="ECO:0007669"/>
    <property type="project" value="InterPro"/>
</dbReference>
<dbReference type="Pfam" id="PF02880">
    <property type="entry name" value="PGM_PMM_III"/>
    <property type="match status" value="1"/>
</dbReference>
<feature type="domain" description="Alpha-D-phosphohexomutase alpha/beta/alpha" evidence="8">
    <location>
        <begin position="5"/>
        <end position="135"/>
    </location>
</feature>
<evidence type="ECO:0000256" key="5">
    <source>
        <dbReference type="ARBA" id="ARBA00022842"/>
    </source>
</evidence>
<evidence type="ECO:0000256" key="3">
    <source>
        <dbReference type="ARBA" id="ARBA00022553"/>
    </source>
</evidence>
<dbReference type="InterPro" id="IPR005846">
    <property type="entry name" value="A-D-PHexomutase_a/b/a-III"/>
</dbReference>